<organism evidence="4 5">
    <name type="scientific">Anopheles maculatus</name>
    <dbReference type="NCBI Taxonomy" id="74869"/>
    <lineage>
        <taxon>Eukaryota</taxon>
        <taxon>Metazoa</taxon>
        <taxon>Ecdysozoa</taxon>
        <taxon>Arthropoda</taxon>
        <taxon>Hexapoda</taxon>
        <taxon>Insecta</taxon>
        <taxon>Pterygota</taxon>
        <taxon>Neoptera</taxon>
        <taxon>Endopterygota</taxon>
        <taxon>Diptera</taxon>
        <taxon>Nematocera</taxon>
        <taxon>Culicoidea</taxon>
        <taxon>Culicidae</taxon>
        <taxon>Anophelinae</taxon>
        <taxon>Anopheles</taxon>
        <taxon>Anopheles maculatus group</taxon>
    </lineage>
</organism>
<evidence type="ECO:0000256" key="1">
    <source>
        <dbReference type="SAM" id="MobiDB-lite"/>
    </source>
</evidence>
<keyword evidence="2" id="KW-1133">Transmembrane helix</keyword>
<feature type="compositionally biased region" description="Acidic residues" evidence="1">
    <location>
        <begin position="342"/>
        <end position="354"/>
    </location>
</feature>
<proteinExistence type="predicted"/>
<evidence type="ECO:0000256" key="3">
    <source>
        <dbReference type="SAM" id="SignalP"/>
    </source>
</evidence>
<dbReference type="PANTHER" id="PTHR16502">
    <property type="entry name" value="KERATINOCYTE-ASSOCIATED TRANSMEMBRANE PROTEIN 2"/>
    <property type="match status" value="1"/>
</dbReference>
<feature type="transmembrane region" description="Helical" evidence="2">
    <location>
        <begin position="443"/>
        <end position="461"/>
    </location>
</feature>
<keyword evidence="3" id="KW-0732">Signal</keyword>
<evidence type="ECO:0000256" key="2">
    <source>
        <dbReference type="SAM" id="Phobius"/>
    </source>
</evidence>
<feature type="signal peptide" evidence="3">
    <location>
        <begin position="1"/>
        <end position="19"/>
    </location>
</feature>
<name>A0A182SF57_9DIPT</name>
<feature type="compositionally biased region" description="Low complexity" evidence="1">
    <location>
        <begin position="329"/>
        <end position="341"/>
    </location>
</feature>
<accession>A0A182SF57</accession>
<keyword evidence="5" id="KW-1185">Reference proteome</keyword>
<dbReference type="Pfam" id="PF17818">
    <property type="entry name" value="KCT2"/>
    <property type="match status" value="1"/>
</dbReference>
<protein>
    <submittedName>
        <fullName evidence="4">Uncharacterized protein</fullName>
    </submittedName>
</protein>
<feature type="chain" id="PRO_5008135687" evidence="3">
    <location>
        <begin position="20"/>
        <end position="521"/>
    </location>
</feature>
<dbReference type="VEuPathDB" id="VectorBase:AMAM005558"/>
<keyword evidence="2" id="KW-0472">Membrane</keyword>
<reference evidence="4" key="2">
    <citation type="submission" date="2020-05" db="UniProtKB">
        <authorList>
            <consortium name="EnsemblMetazoa"/>
        </authorList>
    </citation>
    <scope>IDENTIFICATION</scope>
    <source>
        <strain evidence="4">maculatus3</strain>
    </source>
</reference>
<reference evidence="5" key="1">
    <citation type="submission" date="2013-09" db="EMBL/GenBank/DDBJ databases">
        <title>The Genome Sequence of Anopheles maculatus species B.</title>
        <authorList>
            <consortium name="The Broad Institute Genomics Platform"/>
            <person name="Neafsey D.E."/>
            <person name="Besansky N."/>
            <person name="Howell P."/>
            <person name="Walton C."/>
            <person name="Young S.K."/>
            <person name="Zeng Q."/>
            <person name="Gargeya S."/>
            <person name="Fitzgerald M."/>
            <person name="Haas B."/>
            <person name="Abouelleil A."/>
            <person name="Allen A.W."/>
            <person name="Alvarado L."/>
            <person name="Arachchi H.M."/>
            <person name="Berlin A.M."/>
            <person name="Chapman S.B."/>
            <person name="Gainer-Dewar J."/>
            <person name="Goldberg J."/>
            <person name="Griggs A."/>
            <person name="Gujja S."/>
            <person name="Hansen M."/>
            <person name="Howarth C."/>
            <person name="Imamovic A."/>
            <person name="Ireland A."/>
            <person name="Larimer J."/>
            <person name="McCowan C."/>
            <person name="Murphy C."/>
            <person name="Pearson M."/>
            <person name="Poon T.W."/>
            <person name="Priest M."/>
            <person name="Roberts A."/>
            <person name="Saif S."/>
            <person name="Shea T."/>
            <person name="Sisk P."/>
            <person name="Sykes S."/>
            <person name="Wortman J."/>
            <person name="Nusbaum C."/>
            <person name="Birren B."/>
        </authorList>
    </citation>
    <scope>NUCLEOTIDE SEQUENCE [LARGE SCALE GENOMIC DNA]</scope>
    <source>
        <strain evidence="5">maculatus3</strain>
    </source>
</reference>
<dbReference type="Proteomes" id="UP000075901">
    <property type="component" value="Unassembled WGS sequence"/>
</dbReference>
<sequence>MQPEAILLTLVGLISVVSTSTLVGKPTTGVMQQPAAALSLEGGPPNTSQTVQETRIQRLQAYCSSSAHAAGCSTYKEMMGIATNYRVPQFEQLVDKELSHTLSQAEDDNFCGDLSKTLKRLSSILNIRTVGPYERVPSCVRLCYDKESKLTEMCRVLFAGYKLIVQSIDKKEIKQQSPVEVPVEGANKPDSIANQSGFVKIVPAVAEVKRPVATDEIQNRNPLPIGNGTDKQVSRKDEAGKSPNSAVKTPVPPSSDIISAKKPEAEGAQKSTVPVGGDGNGVAKTSEKASKDQPPVPIQLPQKPVFPEVPIQLPQDPIFGEGGNEEDLPQQQQQQPQLQQQPDDEDTGDNDSFGDESKAGSLGEAGANGDATQYDNLDDEQDIALPKNDNVNGDDRKTEELQPVVKPVVLPEQIKQDKLSESSKASDIVPGADPFYEQKDSNFFPYFLFAMFSCAMLYVAYHNKSKLLALVVEGRRTSSGRGGFSKGRKHTAAYRKLDSNLEEAITSGSGSGGHSSSQIIY</sequence>
<dbReference type="InterPro" id="IPR037645">
    <property type="entry name" value="KCT2"/>
</dbReference>
<evidence type="ECO:0000313" key="4">
    <source>
        <dbReference type="EnsemblMetazoa" id="AMAM005558-PA"/>
    </source>
</evidence>
<feature type="region of interest" description="Disordered" evidence="1">
    <location>
        <begin position="213"/>
        <end position="401"/>
    </location>
</feature>
<dbReference type="EnsemblMetazoa" id="AMAM005558-RA">
    <property type="protein sequence ID" value="AMAM005558-PA"/>
    <property type="gene ID" value="AMAM005558"/>
</dbReference>
<keyword evidence="2" id="KW-0812">Transmembrane</keyword>
<dbReference type="AlphaFoldDB" id="A0A182SF57"/>
<dbReference type="PANTHER" id="PTHR16502:SF0">
    <property type="entry name" value="KERATINOCYTE-ASSOCIATED TRANSMEMBRANE PROTEIN 2"/>
    <property type="match status" value="1"/>
</dbReference>
<evidence type="ECO:0000313" key="5">
    <source>
        <dbReference type="Proteomes" id="UP000075901"/>
    </source>
</evidence>